<organism evidence="1 2">
    <name type="scientific">Methanoplanus endosymbiosus</name>
    <dbReference type="NCBI Taxonomy" id="33865"/>
    <lineage>
        <taxon>Archaea</taxon>
        <taxon>Methanobacteriati</taxon>
        <taxon>Methanobacteriota</taxon>
        <taxon>Stenosarchaea group</taxon>
        <taxon>Methanomicrobia</taxon>
        <taxon>Methanomicrobiales</taxon>
        <taxon>Methanomicrobiaceae</taxon>
        <taxon>Methanoplanus</taxon>
    </lineage>
</organism>
<evidence type="ECO:0000313" key="2">
    <source>
        <dbReference type="Proteomes" id="UP001060368"/>
    </source>
</evidence>
<gene>
    <name evidence="1" type="ORF">L6E24_06520</name>
</gene>
<reference evidence="1" key="1">
    <citation type="submission" date="2022-04" db="EMBL/GenBank/DDBJ databases">
        <title>Complete genome of Methanoplanus endosymbiosus DSM 3599.</title>
        <authorList>
            <person name="Chen S.-C."/>
            <person name="You Y.-T."/>
            <person name="Zhou Y.-Z."/>
            <person name="Lai M.-C."/>
        </authorList>
    </citation>
    <scope>NUCLEOTIDE SEQUENCE</scope>
    <source>
        <strain evidence="1">DSM 3599</strain>
    </source>
</reference>
<evidence type="ECO:0000313" key="1">
    <source>
        <dbReference type="EMBL" id="UUX93762.1"/>
    </source>
</evidence>
<dbReference type="KEGG" id="mend:L6E24_06520"/>
<sequence length="118" mass="13542">MQENKPLNHRTVSVKFKGWRNKAGLIKIFTPKAVRSGSATYYSQIFTQKEMEIRYGWVAGSLVANIHYIRSQKSVVRNKLLSNAGIEEPEELKDDYKPRICPRCSTIYSYGAIYCNSC</sequence>
<accession>A0A9E7THW6</accession>
<dbReference type="AlphaFoldDB" id="A0A9E7THW6"/>
<keyword evidence="2" id="KW-1185">Reference proteome</keyword>
<dbReference type="GeneID" id="74307337"/>
<dbReference type="Proteomes" id="UP001060368">
    <property type="component" value="Chromosome"/>
</dbReference>
<dbReference type="EMBL" id="CP096115">
    <property type="protein sequence ID" value="UUX93762.1"/>
    <property type="molecule type" value="Genomic_DNA"/>
</dbReference>
<name>A0A9E7THW6_9EURY</name>
<protein>
    <submittedName>
        <fullName evidence="1">Uncharacterized protein</fullName>
    </submittedName>
</protein>
<dbReference type="RefSeq" id="WP_257743898.1">
    <property type="nucleotide sequence ID" value="NZ_CP096115.1"/>
</dbReference>
<proteinExistence type="predicted"/>